<evidence type="ECO:0000313" key="3">
    <source>
        <dbReference type="Proteomes" id="UP000663828"/>
    </source>
</evidence>
<dbReference type="EMBL" id="CAJNOR010000010">
    <property type="protein sequence ID" value="CAF0750416.1"/>
    <property type="molecule type" value="Genomic_DNA"/>
</dbReference>
<keyword evidence="3" id="KW-1185">Reference proteome</keyword>
<organism evidence="2 4">
    <name type="scientific">Adineta ricciae</name>
    <name type="common">Rotifer</name>
    <dbReference type="NCBI Taxonomy" id="249248"/>
    <lineage>
        <taxon>Eukaryota</taxon>
        <taxon>Metazoa</taxon>
        <taxon>Spiralia</taxon>
        <taxon>Gnathifera</taxon>
        <taxon>Rotifera</taxon>
        <taxon>Eurotatoria</taxon>
        <taxon>Bdelloidea</taxon>
        <taxon>Adinetida</taxon>
        <taxon>Adinetidae</taxon>
        <taxon>Adineta</taxon>
    </lineage>
</organism>
<accession>A0A815HWF6</accession>
<dbReference type="EMBL" id="CAJNOJ010000273">
    <property type="protein sequence ID" value="CAF1359634.1"/>
    <property type="molecule type" value="Genomic_DNA"/>
</dbReference>
<proteinExistence type="predicted"/>
<evidence type="ECO:0000313" key="4">
    <source>
        <dbReference type="Proteomes" id="UP000663852"/>
    </source>
</evidence>
<protein>
    <submittedName>
        <fullName evidence="2">Uncharacterized protein</fullName>
    </submittedName>
</protein>
<evidence type="ECO:0000313" key="2">
    <source>
        <dbReference type="EMBL" id="CAF1359634.1"/>
    </source>
</evidence>
<reference evidence="2" key="1">
    <citation type="submission" date="2021-02" db="EMBL/GenBank/DDBJ databases">
        <authorList>
            <person name="Nowell W R."/>
        </authorList>
    </citation>
    <scope>NUCLEOTIDE SEQUENCE</scope>
</reference>
<sequence length="248" mass="29568">MVSTIEDLPNELFVHELFLYMSFIDLNYEFFPLNERFRTLIKCFSTKKRCHIHLTHRITLQQSLFTIDFILPSLSEHQQLKSVQLNDVDLFLRLINNSDKINMTYLHTIIVTSFLDIPFSTLTNLVSKCPQLRELKLGVITNTDSSWADGRKWIKWFEILRGHENRQNVLQILDICVWCINPNHAINFHSRFWSDEGVYRDNRCWRVRVKPEHLLTWRQSRRSLECSRSDQDYESLLYPKANSTCTLI</sequence>
<dbReference type="Proteomes" id="UP000663852">
    <property type="component" value="Unassembled WGS sequence"/>
</dbReference>
<dbReference type="OrthoDB" id="9978603at2759"/>
<name>A0A815HWF6_ADIRI</name>
<dbReference type="Proteomes" id="UP000663828">
    <property type="component" value="Unassembled WGS sequence"/>
</dbReference>
<evidence type="ECO:0000313" key="1">
    <source>
        <dbReference type="EMBL" id="CAF0750416.1"/>
    </source>
</evidence>
<dbReference type="AlphaFoldDB" id="A0A815HWF6"/>
<comment type="caution">
    <text evidence="2">The sequence shown here is derived from an EMBL/GenBank/DDBJ whole genome shotgun (WGS) entry which is preliminary data.</text>
</comment>
<gene>
    <name evidence="2" type="ORF">EDS130_LOCUS33744</name>
    <name evidence="1" type="ORF">XAT740_LOCUS392</name>
</gene>